<dbReference type="OrthoDB" id="9794863at2"/>
<protein>
    <submittedName>
        <fullName evidence="2">50S ribosomal protein L7</fullName>
    </submittedName>
</protein>
<dbReference type="GO" id="GO:0005840">
    <property type="term" value="C:ribosome"/>
    <property type="evidence" value="ECO:0007669"/>
    <property type="project" value="UniProtKB-KW"/>
</dbReference>
<dbReference type="EMBL" id="CP035281">
    <property type="protein sequence ID" value="QAT43127.1"/>
    <property type="molecule type" value="Genomic_DNA"/>
</dbReference>
<dbReference type="RefSeq" id="WP_128745776.1">
    <property type="nucleotide sequence ID" value="NZ_CP035281.1"/>
</dbReference>
<dbReference type="Pfam" id="PF01248">
    <property type="entry name" value="Ribosomal_L7Ae"/>
    <property type="match status" value="1"/>
</dbReference>
<keyword evidence="3" id="KW-1185">Reference proteome</keyword>
<dbReference type="InterPro" id="IPR004038">
    <property type="entry name" value="Ribosomal_eL8/eL30/eS12/Gad45"/>
</dbReference>
<feature type="domain" description="Ribosomal protein eL8/eL30/eS12/Gadd45" evidence="1">
    <location>
        <begin position="4"/>
        <end position="92"/>
    </location>
</feature>
<gene>
    <name evidence="2" type="ORF">EQM06_07680</name>
</gene>
<keyword evidence="2" id="KW-0689">Ribosomal protein</keyword>
<dbReference type="KEGG" id="amij:EQM06_07680"/>
<dbReference type="SUPFAM" id="SSF55315">
    <property type="entry name" value="L30e-like"/>
    <property type="match status" value="1"/>
</dbReference>
<dbReference type="Proteomes" id="UP000287601">
    <property type="component" value="Chromosome"/>
</dbReference>
<accession>A0A410PW21</accession>
<dbReference type="Gene3D" id="3.30.1330.30">
    <property type="match status" value="1"/>
</dbReference>
<organism evidence="2 3">
    <name type="scientific">Aminipila luticellarii</name>
    <dbReference type="NCBI Taxonomy" id="2507160"/>
    <lineage>
        <taxon>Bacteria</taxon>
        <taxon>Bacillati</taxon>
        <taxon>Bacillota</taxon>
        <taxon>Clostridia</taxon>
        <taxon>Peptostreptococcales</taxon>
        <taxon>Anaerovoracaceae</taxon>
        <taxon>Aminipila</taxon>
    </lineage>
</organism>
<name>A0A410PW21_9FIRM</name>
<proteinExistence type="predicted"/>
<evidence type="ECO:0000313" key="3">
    <source>
        <dbReference type="Proteomes" id="UP000287601"/>
    </source>
</evidence>
<dbReference type="AlphaFoldDB" id="A0A410PW21"/>
<keyword evidence="2" id="KW-0687">Ribonucleoprotein</keyword>
<evidence type="ECO:0000313" key="2">
    <source>
        <dbReference type="EMBL" id="QAT43127.1"/>
    </source>
</evidence>
<sequence length="104" mass="11678">MRKKIDSYLGFAKRSRNLIMGYNTCLLAMNKKKLKLLIIAGDVSENTVKKLIHSANESNIVYRIYSTCDELSQACGTTGRGVFGITDQNFANVILKEIDEDRSI</sequence>
<dbReference type="InterPro" id="IPR029064">
    <property type="entry name" value="Ribosomal_eL30-like_sf"/>
</dbReference>
<reference evidence="2 3" key="1">
    <citation type="submission" date="2019-01" db="EMBL/GenBank/DDBJ databases">
        <title>Draft genomes of a novel of Aminipila strains.</title>
        <authorList>
            <person name="Ma S."/>
        </authorList>
    </citation>
    <scope>NUCLEOTIDE SEQUENCE [LARGE SCALE GENOMIC DNA]</scope>
    <source>
        <strain evidence="3">JN-39</strain>
    </source>
</reference>
<evidence type="ECO:0000259" key="1">
    <source>
        <dbReference type="Pfam" id="PF01248"/>
    </source>
</evidence>